<dbReference type="NCBIfam" id="TIGR03284">
    <property type="entry name" value="thym_sym"/>
    <property type="match status" value="1"/>
</dbReference>
<gene>
    <name evidence="6" type="primary">thyA</name>
    <name evidence="9" type="ORF">IFK94_11105</name>
</gene>
<keyword evidence="3 6" id="KW-0489">Methyltransferase</keyword>
<evidence type="ECO:0000256" key="6">
    <source>
        <dbReference type="HAMAP-Rule" id="MF_00008"/>
    </source>
</evidence>
<feature type="active site" description="Nucleophile" evidence="6">
    <location>
        <position position="169"/>
    </location>
</feature>
<feature type="binding site" evidence="6">
    <location>
        <position position="192"/>
    </location>
    <ligand>
        <name>(6R)-5,10-methylene-5,6,7,8-tetrahydrofolate</name>
        <dbReference type="ChEBI" id="CHEBI:15636"/>
    </ligand>
</feature>
<dbReference type="AlphaFoldDB" id="A0A8J6XU72"/>
<evidence type="ECO:0000256" key="7">
    <source>
        <dbReference type="PROSITE-ProRule" id="PRU10016"/>
    </source>
</evidence>
<evidence type="ECO:0000313" key="9">
    <source>
        <dbReference type="EMBL" id="MBD3868662.1"/>
    </source>
</evidence>
<evidence type="ECO:0000313" key="10">
    <source>
        <dbReference type="Proteomes" id="UP000648239"/>
    </source>
</evidence>
<dbReference type="PRINTS" id="PR00108">
    <property type="entry name" value="THYMDSNTHASE"/>
</dbReference>
<feature type="binding site" description="in other chain" evidence="6">
    <location>
        <begin position="230"/>
        <end position="232"/>
    </location>
    <ligand>
        <name>dUMP</name>
        <dbReference type="ChEBI" id="CHEBI:246422"/>
        <note>ligand shared between dimeric partners</note>
    </ligand>
</feature>
<evidence type="ECO:0000256" key="1">
    <source>
        <dbReference type="ARBA" id="ARBA00004992"/>
    </source>
</evidence>
<dbReference type="NCBIfam" id="NF002497">
    <property type="entry name" value="PRK01827.1-3"/>
    <property type="match status" value="1"/>
</dbReference>
<feature type="binding site" evidence="6">
    <location>
        <position position="51"/>
    </location>
    <ligand>
        <name>(6R)-5,10-methylene-5,6,7,8-tetrahydrofolate</name>
        <dbReference type="ChEBI" id="CHEBI:15636"/>
    </ligand>
</feature>
<dbReference type="UniPathway" id="UPA00575"/>
<dbReference type="SUPFAM" id="SSF55831">
    <property type="entry name" value="Thymidylate synthase/dCMP hydroxymethylase"/>
    <property type="match status" value="1"/>
</dbReference>
<evidence type="ECO:0000256" key="2">
    <source>
        <dbReference type="ARBA" id="ARBA00011947"/>
    </source>
</evidence>
<dbReference type="InterPro" id="IPR045097">
    <property type="entry name" value="Thymidate_synth/dCMP_Mease"/>
</dbReference>
<reference evidence="9 10" key="1">
    <citation type="submission" date="2020-08" db="EMBL/GenBank/DDBJ databases">
        <title>Acidobacteriota in marine sediments use diverse sulfur dissimilation pathways.</title>
        <authorList>
            <person name="Wasmund K."/>
        </authorList>
    </citation>
    <scope>NUCLEOTIDE SEQUENCE [LARGE SCALE GENOMIC DNA]</scope>
    <source>
        <strain evidence="9">MAG AM4</strain>
    </source>
</reference>
<dbReference type="GO" id="GO:0006231">
    <property type="term" value="P:dTMP biosynthetic process"/>
    <property type="evidence" value="ECO:0007669"/>
    <property type="project" value="UniProtKB-UniRule"/>
</dbReference>
<comment type="catalytic activity">
    <reaction evidence="6">
        <text>dUMP + (6R)-5,10-methylene-5,6,7,8-tetrahydrofolate = 7,8-dihydrofolate + dTMP</text>
        <dbReference type="Rhea" id="RHEA:12104"/>
        <dbReference type="ChEBI" id="CHEBI:15636"/>
        <dbReference type="ChEBI" id="CHEBI:57451"/>
        <dbReference type="ChEBI" id="CHEBI:63528"/>
        <dbReference type="ChEBI" id="CHEBI:246422"/>
        <dbReference type="EC" id="2.1.1.45"/>
    </reaction>
</comment>
<dbReference type="InterPro" id="IPR000398">
    <property type="entry name" value="Thymidylate_synthase"/>
</dbReference>
<dbReference type="InterPro" id="IPR023451">
    <property type="entry name" value="Thymidate_synth/dCMP_Mease_dom"/>
</dbReference>
<dbReference type="FunFam" id="3.30.572.10:FF:000007">
    <property type="entry name" value="thymidylate synthase isoform X2"/>
    <property type="match status" value="1"/>
</dbReference>
<dbReference type="EMBL" id="JACXWD010000038">
    <property type="protein sequence ID" value="MBD3868662.1"/>
    <property type="molecule type" value="Genomic_DNA"/>
</dbReference>
<keyword evidence="5 6" id="KW-0545">Nucleotide biosynthesis</keyword>
<comment type="caution">
    <text evidence="9">The sequence shown here is derived from an EMBL/GenBank/DDBJ whole genome shotgun (WGS) entry which is preliminary data.</text>
</comment>
<comment type="caution">
    <text evidence="6">Lacks conserved residue(s) required for the propagation of feature annotation.</text>
</comment>
<evidence type="ECO:0000259" key="8">
    <source>
        <dbReference type="Pfam" id="PF00303"/>
    </source>
</evidence>
<dbReference type="GO" id="GO:0006575">
    <property type="term" value="P:modified amino acid metabolic process"/>
    <property type="evidence" value="ECO:0007669"/>
    <property type="project" value="UniProtKB-ARBA"/>
</dbReference>
<dbReference type="Gene3D" id="3.30.572.10">
    <property type="entry name" value="Thymidylate synthase/dCMP hydroxymethylase domain"/>
    <property type="match status" value="1"/>
</dbReference>
<feature type="binding site" description="in other chain" evidence="6">
    <location>
        <position position="200"/>
    </location>
    <ligand>
        <name>dUMP</name>
        <dbReference type="ChEBI" id="CHEBI:246422"/>
        <note>ligand shared between dimeric partners</note>
    </ligand>
</feature>
<dbReference type="GO" id="GO:0032259">
    <property type="term" value="P:methylation"/>
    <property type="evidence" value="ECO:0007669"/>
    <property type="project" value="UniProtKB-KW"/>
</dbReference>
<dbReference type="PROSITE" id="PS00091">
    <property type="entry name" value="THYMIDYLATE_SYNTHASE"/>
    <property type="match status" value="1"/>
</dbReference>
<organism evidence="9 10">
    <name type="scientific">Candidatus Polarisedimenticola svalbardensis</name>
    <dbReference type="NCBI Taxonomy" id="2886004"/>
    <lineage>
        <taxon>Bacteria</taxon>
        <taxon>Pseudomonadati</taxon>
        <taxon>Acidobacteriota</taxon>
        <taxon>Candidatus Polarisedimenticolia</taxon>
        <taxon>Candidatus Polarisedimenticolales</taxon>
        <taxon>Candidatus Polarisedimenticolaceae</taxon>
        <taxon>Candidatus Polarisedimenticola</taxon>
    </lineage>
</organism>
<dbReference type="Proteomes" id="UP000648239">
    <property type="component" value="Unassembled WGS sequence"/>
</dbReference>
<accession>A0A8J6XU72</accession>
<dbReference type="Pfam" id="PF00303">
    <property type="entry name" value="Thymidylat_synt"/>
    <property type="match status" value="1"/>
</dbReference>
<name>A0A8J6XU72_9BACT</name>
<dbReference type="GO" id="GO:0005829">
    <property type="term" value="C:cytosol"/>
    <property type="evidence" value="ECO:0007669"/>
    <property type="project" value="TreeGrafter"/>
</dbReference>
<comment type="subunit">
    <text evidence="6">Homodimer.</text>
</comment>
<dbReference type="CDD" id="cd00351">
    <property type="entry name" value="TS_Pyrimidine_HMase"/>
    <property type="match status" value="1"/>
</dbReference>
<evidence type="ECO:0000256" key="5">
    <source>
        <dbReference type="ARBA" id="ARBA00022727"/>
    </source>
</evidence>
<comment type="similarity">
    <text evidence="6">Belongs to the thymidylate synthase family. Bacterial-type ThyA subfamily.</text>
</comment>
<feature type="active site" evidence="7">
    <location>
        <position position="169"/>
    </location>
</feature>
<comment type="pathway">
    <text evidence="1 6">Pyrimidine metabolism; dTTP biosynthesis.</text>
</comment>
<feature type="domain" description="Thymidylate synthase/dCMP hydroxymethylase" evidence="8">
    <location>
        <begin position="2"/>
        <end position="287"/>
    </location>
</feature>
<feature type="binding site" description="in other chain" evidence="6">
    <location>
        <position position="21"/>
    </location>
    <ligand>
        <name>dUMP</name>
        <dbReference type="ChEBI" id="CHEBI:246422"/>
        <note>ligand shared between dimeric partners</note>
    </ligand>
</feature>
<dbReference type="EC" id="2.1.1.45" evidence="2 6"/>
<dbReference type="GO" id="GO:0004799">
    <property type="term" value="F:thymidylate synthase activity"/>
    <property type="evidence" value="ECO:0007669"/>
    <property type="project" value="UniProtKB-UniRule"/>
</dbReference>
<evidence type="ECO:0000256" key="3">
    <source>
        <dbReference type="ARBA" id="ARBA00022603"/>
    </source>
</evidence>
<comment type="function">
    <text evidence="6">Catalyzes the reductive methylation of 2'-deoxyuridine-5'-monophosphate (dUMP) to 2'-deoxythymidine-5'-monophosphate (dTMP) while utilizing 5,10-methylenetetrahydrofolate (mTHF) as the methyl donor and reductant in the reaction, yielding dihydrofolate (DHF) as a by-product. This enzymatic reaction provides an intracellular de novo source of dTMP, an essential precursor for DNA biosynthesis.</text>
</comment>
<evidence type="ECO:0000256" key="4">
    <source>
        <dbReference type="ARBA" id="ARBA00022679"/>
    </source>
</evidence>
<dbReference type="PANTHER" id="PTHR11548:SF1">
    <property type="entry name" value="THYMIDYLATE SYNTHASE 1"/>
    <property type="match status" value="1"/>
</dbReference>
<keyword evidence="6" id="KW-0963">Cytoplasm</keyword>
<feature type="binding site" description="in other chain" evidence="6">
    <location>
        <begin position="189"/>
        <end position="192"/>
    </location>
    <ligand>
        <name>dUMP</name>
        <dbReference type="ChEBI" id="CHEBI:246422"/>
        <note>ligand shared between dimeric partners</note>
    </ligand>
</feature>
<dbReference type="GO" id="GO:0006235">
    <property type="term" value="P:dTTP biosynthetic process"/>
    <property type="evidence" value="ECO:0007669"/>
    <property type="project" value="UniProtKB-UniRule"/>
</dbReference>
<keyword evidence="4 6" id="KW-0808">Transferase</keyword>
<dbReference type="PANTHER" id="PTHR11548">
    <property type="entry name" value="THYMIDYLATE SYNTHASE 1"/>
    <property type="match status" value="1"/>
</dbReference>
<comment type="subcellular location">
    <subcellularLocation>
        <location evidence="6">Cytoplasm</location>
    </subcellularLocation>
</comment>
<dbReference type="InterPro" id="IPR020940">
    <property type="entry name" value="Thymidylate_synthase_AS"/>
</dbReference>
<dbReference type="InterPro" id="IPR036926">
    <property type="entry name" value="Thymidate_synth/dCMP_Mease_sf"/>
</dbReference>
<sequence>MRQYLNLLQTILDDGEWTENRTGVRSRSVWGHQLHFDLAAGFPLVTTKKAHLPSIITELLFFIHGYTDVRWLQERKCRIWNEWATPEHCRSRGLLEFDLGPVYGWQWRHFGAEYRGMKSDRSDSVDYTGQGVDQLLWVQDQIRTCPDSRQIILNAWNAVDKPKQALPPCHVLVHFRVYGDRLSTHMFQRSCDAFLGVPFNIASYALLTVMMAQACGLKPGTYTHTLSDAHIYENHMEQVKEQLGREPRPLPRLEINNEIKDITRFGKDDFKLTGYDPHPAIKGKVAV</sequence>
<feature type="binding site" evidence="6">
    <location>
        <position position="286"/>
    </location>
    <ligand>
        <name>(6R)-5,10-methylene-5,6,7,8-tetrahydrofolate</name>
        <dbReference type="ChEBI" id="CHEBI:15636"/>
    </ligand>
</feature>
<dbReference type="HAMAP" id="MF_00008">
    <property type="entry name" value="Thymidy_synth_bact"/>
    <property type="match status" value="1"/>
</dbReference>
<protein>
    <recommendedName>
        <fullName evidence="2 6">Thymidylate synthase</fullName>
        <shortName evidence="6">TS</shortName>
        <shortName evidence="6">TSase</shortName>
        <ecNumber evidence="2 6">2.1.1.45</ecNumber>
    </recommendedName>
</protein>
<proteinExistence type="inferred from homology"/>